<dbReference type="InterPro" id="IPR011250">
    <property type="entry name" value="OMP/PagP_B-barrel"/>
</dbReference>
<keyword evidence="3" id="KW-1185">Reference proteome</keyword>
<evidence type="ECO:0000313" key="3">
    <source>
        <dbReference type="Proteomes" id="UP000478740"/>
    </source>
</evidence>
<feature type="chain" id="PRO_5027043500" evidence="1">
    <location>
        <begin position="23"/>
        <end position="210"/>
    </location>
</feature>
<dbReference type="SUPFAM" id="SSF56925">
    <property type="entry name" value="OMPA-like"/>
    <property type="match status" value="1"/>
</dbReference>
<protein>
    <submittedName>
        <fullName evidence="2">Outer membrane beta-barrel protein</fullName>
    </submittedName>
</protein>
<organism evidence="2 3">
    <name type="scientific">Paracoccus shanxieyensis</name>
    <dbReference type="NCBI Taxonomy" id="2675752"/>
    <lineage>
        <taxon>Bacteria</taxon>
        <taxon>Pseudomonadati</taxon>
        <taxon>Pseudomonadota</taxon>
        <taxon>Alphaproteobacteria</taxon>
        <taxon>Rhodobacterales</taxon>
        <taxon>Paracoccaceae</taxon>
        <taxon>Paracoccus</taxon>
    </lineage>
</organism>
<evidence type="ECO:0000256" key="1">
    <source>
        <dbReference type="SAM" id="SignalP"/>
    </source>
</evidence>
<dbReference type="EMBL" id="WMII01000001">
    <property type="protein sequence ID" value="MTH62775.1"/>
    <property type="molecule type" value="Genomic_DNA"/>
</dbReference>
<dbReference type="Proteomes" id="UP000478740">
    <property type="component" value="Unassembled WGS sequence"/>
</dbReference>
<feature type="signal peptide" evidence="1">
    <location>
        <begin position="1"/>
        <end position="22"/>
    </location>
</feature>
<gene>
    <name evidence="2" type="ORF">GL284_00660</name>
</gene>
<sequence length="210" mass="23088">MSHRLATALALVLTASASPGFAEDVIQGYTGWQTAPNSDVKIPGQSFSAEWDGESFKMPPYWGLRWTRWQGDWGWGAEFTHAKVKASDATLAKAGLDRLEFTDGLNILTVNLQRRWQPQRGVTPYLGAGIGAAIPHVELERPEGRTFEYQLTGPAIRWFAGVSRDFSDAWLGFVEYQGTFSSNTADLTGGGKLDTDITTHAVNIGLGYRF</sequence>
<name>A0A6L6IQL9_9RHOB</name>
<evidence type="ECO:0000313" key="2">
    <source>
        <dbReference type="EMBL" id="MTH62775.1"/>
    </source>
</evidence>
<keyword evidence="1" id="KW-0732">Signal</keyword>
<accession>A0A6L6IQL9</accession>
<dbReference type="AlphaFoldDB" id="A0A6L6IQL9"/>
<reference evidence="2 3" key="1">
    <citation type="submission" date="2019-11" db="EMBL/GenBank/DDBJ databases">
        <authorList>
            <person name="Dong K."/>
        </authorList>
    </citation>
    <scope>NUCLEOTIDE SEQUENCE [LARGE SCALE GENOMIC DNA]</scope>
    <source>
        <strain evidence="2 3">DK608</strain>
    </source>
</reference>
<comment type="caution">
    <text evidence="2">The sequence shown here is derived from an EMBL/GenBank/DDBJ whole genome shotgun (WGS) entry which is preliminary data.</text>
</comment>
<proteinExistence type="predicted"/>
<dbReference type="RefSeq" id="WP_155042722.1">
    <property type="nucleotide sequence ID" value="NZ_WMIH01000001.1"/>
</dbReference>
<dbReference type="Gene3D" id="2.40.160.20">
    <property type="match status" value="1"/>
</dbReference>